<proteinExistence type="predicted"/>
<dbReference type="KEGG" id="ceh:CEW89_12320"/>
<protein>
    <recommendedName>
        <fullName evidence="4">DUF4440 domain-containing protein</fullName>
    </recommendedName>
</protein>
<reference evidence="2 3" key="1">
    <citation type="submission" date="2017-06" db="EMBL/GenBank/DDBJ databases">
        <title>Celeribacter sp. TSPH2 complete genome sequence.</title>
        <authorList>
            <person name="Woo J.-H."/>
            <person name="Kim H.-S."/>
        </authorList>
    </citation>
    <scope>NUCLEOTIDE SEQUENCE [LARGE SCALE GENOMIC DNA]</scope>
    <source>
        <strain evidence="2 3">TSPH2</strain>
    </source>
</reference>
<evidence type="ECO:0000313" key="2">
    <source>
        <dbReference type="EMBL" id="ATG48281.1"/>
    </source>
</evidence>
<dbReference type="AlphaFoldDB" id="A0A291GDL2"/>
<dbReference type="EMBL" id="CP022196">
    <property type="protein sequence ID" value="ATG48281.1"/>
    <property type="molecule type" value="Genomic_DNA"/>
</dbReference>
<sequence>MKRGRVPLRAFLILAYVCAAFGGFAAPSLANERDPAQTALGMDISLSGVQLDLRVNDVPISDPSFPLGSDGPFSTVMTLNSAFASGKNSVTLSVAPNAEVSPGWDQHAHARFGYWPAADFPMPFDDRAFAIDVQYRLETDATEGDFSVTYAAQEYLTASQSGNIASTDEGDMFGLTLDIGLNLPPLAWMQGQHLTPDAKMQRELVEQYAKLHTHIAQGFDGMNEALSPYFTRQAAAFGVSLEQFIALNVRPMFGPESGTEFLPFDISKSELRVYGNGRLAALVPMPLTYRNEAYGEEGALLIYFWKDQTGQWQIIH</sequence>
<name>A0A291GDL2_9RHOB</name>
<gene>
    <name evidence="2" type="ORF">CEW89_12320</name>
</gene>
<keyword evidence="1" id="KW-0732">Signal</keyword>
<organism evidence="2 3">
    <name type="scientific">Celeribacter ethanolicus</name>
    <dbReference type="NCBI Taxonomy" id="1758178"/>
    <lineage>
        <taxon>Bacteria</taxon>
        <taxon>Pseudomonadati</taxon>
        <taxon>Pseudomonadota</taxon>
        <taxon>Alphaproteobacteria</taxon>
        <taxon>Rhodobacterales</taxon>
        <taxon>Roseobacteraceae</taxon>
        <taxon>Celeribacter</taxon>
    </lineage>
</organism>
<evidence type="ECO:0000256" key="1">
    <source>
        <dbReference type="SAM" id="SignalP"/>
    </source>
</evidence>
<dbReference type="Proteomes" id="UP000217935">
    <property type="component" value="Chromosome"/>
</dbReference>
<evidence type="ECO:0000313" key="3">
    <source>
        <dbReference type="Proteomes" id="UP000217935"/>
    </source>
</evidence>
<feature type="signal peptide" evidence="1">
    <location>
        <begin position="1"/>
        <end position="25"/>
    </location>
</feature>
<accession>A0A291GDL2</accession>
<keyword evidence="3" id="KW-1185">Reference proteome</keyword>
<feature type="chain" id="PRO_5012629305" description="DUF4440 domain-containing protein" evidence="1">
    <location>
        <begin position="26"/>
        <end position="316"/>
    </location>
</feature>
<evidence type="ECO:0008006" key="4">
    <source>
        <dbReference type="Google" id="ProtNLM"/>
    </source>
</evidence>